<sequence length="1277" mass="134790">MSDTSTLPRTAPEVLPGLGPIQRAYLVGTQDGLELSGPARYYLSCDLDPDRVAGLGARLRELVRSNDILRVRASAGLSLTVLPPDAAGSVDVDVRRVEDEAFETADAEVRRSCTDDRFAFGEWPQLEVTVVRSAHRARLHLVYALWLMDAASLAVFLTGLVTDAALPLPVPDAAALRAAPAPRRSRTARDERFWRERAASLAGPAELPLRPGWRHTGPRVSHRMVTLDPATARRIEERATARGLTPAMVHLTVYGTVLGRLGGGLAHTVTVLHSRRSGPVVPGGLGNHGSSMPLEIPAAGGFADTAREVQRRCLTQAVHGSLGGAEILRLADPSADLSRLAHPYAFTALDADTRGESAAGLRRRWEDVQLRVPQVLIDHQAVRESDGSVRLGFDWRTDAFDPGFADDLVERCVRLSRALAAADAPWDAVPARRPAAARRRPAAPAPRQTLHGRVLATAARTPDATAVHDESGTLTYAGLVARAGAAAAALRDAGASPGDRVAVHLPRGRGQVVAVLGALLAGCVYVPLDDATPDGRLDGIARRGGVRFALTTPAAGAQWAERGAVPLVLPCHPARSAPVPDGAPGHPTAYVIFTSGSTGEPKGVVVSHTAVLGTVDAVNDMIGLSASDRVLSVSSIGFDLSVYDLFGPLLRGGAVVMLSPDSARSPARWVDLVERHGVTVWNSAPALASLLAEERSPLPSLRSVLLSGDWIPLSLPGALRRLAPRARITSLGGATEGAIWSIAHPVGEEDCAGRSIPYGRALPGQQILVLDPAGEVCPDWQIGEIHIAGAGVADGYANDPERTAAAFFDDPVHGWTYRTGDRGRRHPCGTVEFLGRTDNQVKLNGHRVELGEIEHRLEQTPSVRSAAVCVRGEGRRRRLAGFVTLAPGAPADWRNGVAAALRDTLPVYMLPDVLVALDELPLNGNGKIDRRRLAELLLVQEAGDPAPDAGSGERAAAPPSGLHGHEVAACWREVLGHPPGSGSFFDAGGTSYDAIRLLSLLRSGYGHDVSFGDFMGDPTARGLAALCLRSRPTDPTGVWTHRPRTCTAPRLRLVLFPPVGGGVSCYTGLVRELGDDVDVHLVGLDAPVGDAGAATLPELARQCLLRLPDVTRGDGVPTVFAGWSFGGALAYEAACSGGAATARVVVVDTPVATGARPGGEATWEDFLHDVRQTTGAPVVAGDAADPALADRFAVHRRNTALLRTWAPRPAALPLVELRAADLPAEPDGAAWARLALREECTSLTGGHFQVFDGENLRLVRDAVEGITCGNASEGEKR</sequence>
<dbReference type="InterPro" id="IPR025110">
    <property type="entry name" value="AMP-bd_C"/>
</dbReference>
<protein>
    <submittedName>
        <fullName evidence="10">Amino acid adenylation domain-containing protein</fullName>
    </submittedName>
</protein>
<dbReference type="Pfam" id="PF13193">
    <property type="entry name" value="AMP-binding_C"/>
    <property type="match status" value="1"/>
</dbReference>
<dbReference type="SUPFAM" id="SSF52777">
    <property type="entry name" value="CoA-dependent acyltransferases"/>
    <property type="match status" value="2"/>
</dbReference>
<dbReference type="Gene3D" id="3.30.559.10">
    <property type="entry name" value="Chloramphenicol acetyltransferase-like domain"/>
    <property type="match status" value="1"/>
</dbReference>
<evidence type="ECO:0000259" key="6">
    <source>
        <dbReference type="Pfam" id="PF00550"/>
    </source>
</evidence>
<comment type="pathway">
    <text evidence="2">Siderophore biosynthesis.</text>
</comment>
<dbReference type="NCBIfam" id="TIGR01733">
    <property type="entry name" value="AA-adenyl-dom"/>
    <property type="match status" value="1"/>
</dbReference>
<dbReference type="EMBL" id="JBIBEG010000003">
    <property type="protein sequence ID" value="MFF5897125.1"/>
    <property type="molecule type" value="Genomic_DNA"/>
</dbReference>
<dbReference type="InterPro" id="IPR029058">
    <property type="entry name" value="AB_hydrolase_fold"/>
</dbReference>
<evidence type="ECO:0000259" key="8">
    <source>
        <dbReference type="Pfam" id="PF00975"/>
    </source>
</evidence>
<feature type="domain" description="AMP-binding enzyme C-terminal" evidence="9">
    <location>
        <begin position="852"/>
        <end position="927"/>
    </location>
</feature>
<dbReference type="InterPro" id="IPR042099">
    <property type="entry name" value="ANL_N_sf"/>
</dbReference>
<evidence type="ECO:0000256" key="4">
    <source>
        <dbReference type="SAM" id="Phobius"/>
    </source>
</evidence>
<dbReference type="Gene3D" id="3.30.300.30">
    <property type="match status" value="1"/>
</dbReference>
<dbReference type="InterPro" id="IPR000873">
    <property type="entry name" value="AMP-dep_synth/lig_dom"/>
</dbReference>
<dbReference type="RefSeq" id="WP_387901905.1">
    <property type="nucleotide sequence ID" value="NZ_JBIBEG010000003.1"/>
</dbReference>
<feature type="domain" description="AMP-dependent synthetase/ligase" evidence="5">
    <location>
        <begin position="457"/>
        <end position="796"/>
    </location>
</feature>
<reference evidence="10 11" key="1">
    <citation type="submission" date="2024-10" db="EMBL/GenBank/DDBJ databases">
        <title>The Natural Products Discovery Center: Release of the First 8490 Sequenced Strains for Exploring Actinobacteria Biosynthetic Diversity.</title>
        <authorList>
            <person name="Kalkreuter E."/>
            <person name="Kautsar S.A."/>
            <person name="Yang D."/>
            <person name="Bader C.D."/>
            <person name="Teijaro C.N."/>
            <person name="Fluegel L."/>
            <person name="Davis C.M."/>
            <person name="Simpson J.R."/>
            <person name="Lauterbach L."/>
            <person name="Steele A.D."/>
            <person name="Gui C."/>
            <person name="Meng S."/>
            <person name="Li G."/>
            <person name="Viehrig K."/>
            <person name="Ye F."/>
            <person name="Su P."/>
            <person name="Kiefer A.F."/>
            <person name="Nichols A."/>
            <person name="Cepeda A.J."/>
            <person name="Yan W."/>
            <person name="Fan B."/>
            <person name="Jiang Y."/>
            <person name="Adhikari A."/>
            <person name="Zheng C.-J."/>
            <person name="Schuster L."/>
            <person name="Cowan T.M."/>
            <person name="Smanski M.J."/>
            <person name="Chevrette M.G."/>
            <person name="De Carvalho L.P.S."/>
            <person name="Shen B."/>
        </authorList>
    </citation>
    <scope>NUCLEOTIDE SEQUENCE [LARGE SCALE GENOMIC DNA]</scope>
    <source>
        <strain evidence="10 11">NPDC012540</strain>
    </source>
</reference>
<dbReference type="PANTHER" id="PTHR45527">
    <property type="entry name" value="NONRIBOSOMAL PEPTIDE SYNTHETASE"/>
    <property type="match status" value="1"/>
</dbReference>
<dbReference type="InterPro" id="IPR023213">
    <property type="entry name" value="CAT-like_dom_sf"/>
</dbReference>
<proteinExistence type="predicted"/>
<dbReference type="PANTHER" id="PTHR45527:SF10">
    <property type="entry name" value="PYOCHELIN SYNTHASE PCHF"/>
    <property type="match status" value="1"/>
</dbReference>
<gene>
    <name evidence="10" type="ORF">ACFY8O_14490</name>
</gene>
<name>A0ABW6X4X8_9ACTN</name>
<dbReference type="Gene3D" id="3.30.559.30">
    <property type="entry name" value="Nonribosomal peptide synthetase, condensation domain"/>
    <property type="match status" value="1"/>
</dbReference>
<dbReference type="Pfam" id="PF00668">
    <property type="entry name" value="Condensation"/>
    <property type="match status" value="1"/>
</dbReference>
<keyword evidence="11" id="KW-1185">Reference proteome</keyword>
<evidence type="ECO:0000256" key="1">
    <source>
        <dbReference type="ARBA" id="ARBA00001957"/>
    </source>
</evidence>
<evidence type="ECO:0000313" key="10">
    <source>
        <dbReference type="EMBL" id="MFF5897125.1"/>
    </source>
</evidence>
<dbReference type="InterPro" id="IPR010071">
    <property type="entry name" value="AA_adenyl_dom"/>
</dbReference>
<evidence type="ECO:0000259" key="7">
    <source>
        <dbReference type="Pfam" id="PF00668"/>
    </source>
</evidence>
<dbReference type="Pfam" id="PF00975">
    <property type="entry name" value="Thioesterase"/>
    <property type="match status" value="1"/>
</dbReference>
<dbReference type="InterPro" id="IPR001031">
    <property type="entry name" value="Thioesterase"/>
</dbReference>
<dbReference type="Pfam" id="PF00550">
    <property type="entry name" value="PP-binding"/>
    <property type="match status" value="1"/>
</dbReference>
<dbReference type="Gene3D" id="3.40.50.12780">
    <property type="entry name" value="N-terminal domain of ligase-like"/>
    <property type="match status" value="1"/>
</dbReference>
<evidence type="ECO:0000256" key="2">
    <source>
        <dbReference type="ARBA" id="ARBA00004924"/>
    </source>
</evidence>
<feature type="domain" description="Condensation" evidence="7">
    <location>
        <begin position="181"/>
        <end position="335"/>
    </location>
</feature>
<evidence type="ECO:0000313" key="11">
    <source>
        <dbReference type="Proteomes" id="UP001602322"/>
    </source>
</evidence>
<evidence type="ECO:0000259" key="5">
    <source>
        <dbReference type="Pfam" id="PF00501"/>
    </source>
</evidence>
<dbReference type="InterPro" id="IPR001242">
    <property type="entry name" value="Condensation_dom"/>
</dbReference>
<dbReference type="SUPFAM" id="SSF56801">
    <property type="entry name" value="Acetyl-CoA synthetase-like"/>
    <property type="match status" value="1"/>
</dbReference>
<feature type="transmembrane region" description="Helical" evidence="4">
    <location>
        <begin position="141"/>
        <end position="161"/>
    </location>
</feature>
<dbReference type="InterPro" id="IPR020845">
    <property type="entry name" value="AMP-binding_CS"/>
</dbReference>
<organism evidence="10 11">
    <name type="scientific">Streptomyces argenteolus</name>
    <dbReference type="NCBI Taxonomy" id="67274"/>
    <lineage>
        <taxon>Bacteria</taxon>
        <taxon>Bacillati</taxon>
        <taxon>Actinomycetota</taxon>
        <taxon>Actinomycetes</taxon>
        <taxon>Kitasatosporales</taxon>
        <taxon>Streptomycetaceae</taxon>
        <taxon>Streptomyces</taxon>
    </lineage>
</organism>
<dbReference type="PROSITE" id="PS00455">
    <property type="entry name" value="AMP_BINDING"/>
    <property type="match status" value="1"/>
</dbReference>
<evidence type="ECO:0000256" key="3">
    <source>
        <dbReference type="ARBA" id="ARBA00022598"/>
    </source>
</evidence>
<dbReference type="Gene3D" id="1.10.1200.10">
    <property type="entry name" value="ACP-like"/>
    <property type="match status" value="1"/>
</dbReference>
<dbReference type="InterPro" id="IPR009081">
    <property type="entry name" value="PP-bd_ACP"/>
</dbReference>
<keyword evidence="4" id="KW-0812">Transmembrane</keyword>
<dbReference type="Proteomes" id="UP001602322">
    <property type="component" value="Unassembled WGS sequence"/>
</dbReference>
<dbReference type="Pfam" id="PF00501">
    <property type="entry name" value="AMP-binding"/>
    <property type="match status" value="1"/>
</dbReference>
<dbReference type="InterPro" id="IPR045851">
    <property type="entry name" value="AMP-bd_C_sf"/>
</dbReference>
<dbReference type="SUPFAM" id="SSF53474">
    <property type="entry name" value="alpha/beta-Hydrolases"/>
    <property type="match status" value="1"/>
</dbReference>
<keyword evidence="4" id="KW-0472">Membrane</keyword>
<keyword evidence="4" id="KW-1133">Transmembrane helix</keyword>
<comment type="caution">
    <text evidence="10">The sequence shown here is derived from an EMBL/GenBank/DDBJ whole genome shotgun (WGS) entry which is preliminary data.</text>
</comment>
<accession>A0ABW6X4X8</accession>
<dbReference type="InterPro" id="IPR036736">
    <property type="entry name" value="ACP-like_sf"/>
</dbReference>
<evidence type="ECO:0000259" key="9">
    <source>
        <dbReference type="Pfam" id="PF13193"/>
    </source>
</evidence>
<feature type="domain" description="Carrier" evidence="6">
    <location>
        <begin position="966"/>
        <end position="1026"/>
    </location>
</feature>
<dbReference type="SUPFAM" id="SSF47336">
    <property type="entry name" value="ACP-like"/>
    <property type="match status" value="1"/>
</dbReference>
<comment type="cofactor">
    <cofactor evidence="1">
        <name>pantetheine 4'-phosphate</name>
        <dbReference type="ChEBI" id="CHEBI:47942"/>
    </cofactor>
</comment>
<dbReference type="Gene3D" id="3.40.50.1820">
    <property type="entry name" value="alpha/beta hydrolase"/>
    <property type="match status" value="1"/>
</dbReference>
<keyword evidence="3" id="KW-0436">Ligase</keyword>
<feature type="domain" description="Thioesterase" evidence="8">
    <location>
        <begin position="1052"/>
        <end position="1264"/>
    </location>
</feature>